<name>A0A7J7R3X7_MYOMY</name>
<organism evidence="2 3">
    <name type="scientific">Myotis myotis</name>
    <name type="common">Greater mouse-eared bat</name>
    <name type="synonym">Vespertilio myotis</name>
    <dbReference type="NCBI Taxonomy" id="51298"/>
    <lineage>
        <taxon>Eukaryota</taxon>
        <taxon>Metazoa</taxon>
        <taxon>Chordata</taxon>
        <taxon>Craniata</taxon>
        <taxon>Vertebrata</taxon>
        <taxon>Euteleostomi</taxon>
        <taxon>Mammalia</taxon>
        <taxon>Eutheria</taxon>
        <taxon>Laurasiatheria</taxon>
        <taxon>Chiroptera</taxon>
        <taxon>Yangochiroptera</taxon>
        <taxon>Vespertilionidae</taxon>
        <taxon>Myotis</taxon>
    </lineage>
</organism>
<dbReference type="AlphaFoldDB" id="A0A7J7R3X7"/>
<dbReference type="EMBL" id="JABWUV010000038">
    <property type="protein sequence ID" value="KAF6270794.1"/>
    <property type="molecule type" value="Genomic_DNA"/>
</dbReference>
<comment type="caution">
    <text evidence="2">The sequence shown here is derived from an EMBL/GenBank/DDBJ whole genome shotgun (WGS) entry which is preliminary data.</text>
</comment>
<keyword evidence="3" id="KW-1185">Reference proteome</keyword>
<evidence type="ECO:0000313" key="2">
    <source>
        <dbReference type="EMBL" id="KAF6270794.1"/>
    </source>
</evidence>
<protein>
    <submittedName>
        <fullName evidence="2">Uncharacterized protein</fullName>
    </submittedName>
</protein>
<reference evidence="2 3" key="1">
    <citation type="journal article" date="2020" name="Nature">
        <title>Six reference-quality genomes reveal evolution of bat adaptations.</title>
        <authorList>
            <person name="Jebb D."/>
            <person name="Huang Z."/>
            <person name="Pippel M."/>
            <person name="Hughes G.M."/>
            <person name="Lavrichenko K."/>
            <person name="Devanna P."/>
            <person name="Winkler S."/>
            <person name="Jermiin L.S."/>
            <person name="Skirmuntt E.C."/>
            <person name="Katzourakis A."/>
            <person name="Burkitt-Gray L."/>
            <person name="Ray D.A."/>
            <person name="Sullivan K.A.M."/>
            <person name="Roscito J.G."/>
            <person name="Kirilenko B.M."/>
            <person name="Davalos L.M."/>
            <person name="Corthals A.P."/>
            <person name="Power M.L."/>
            <person name="Jones G."/>
            <person name="Ransome R.D."/>
            <person name="Dechmann D.K.N."/>
            <person name="Locatelli A.G."/>
            <person name="Puechmaille S.J."/>
            <person name="Fedrigo O."/>
            <person name="Jarvis E.D."/>
            <person name="Hiller M."/>
            <person name="Vernes S.C."/>
            <person name="Myers E.W."/>
            <person name="Teeling E.C."/>
        </authorList>
    </citation>
    <scope>NUCLEOTIDE SEQUENCE [LARGE SCALE GENOMIC DNA]</scope>
    <source>
        <strain evidence="2">MMyoMyo1</strain>
        <tissue evidence="2">Flight muscle</tissue>
    </source>
</reference>
<sequence length="139" mass="14895">MPRRWVGCGAVCCPSGVFAPTVRTWREGIEKPETEECLLCFFFLLFFPEAPAAPEPSQKERGLPSPCAGPLPELAQGSRSKASLPLLPDGGGGLGRDVSLPRSAFPGTQGGGCRERLRPEKGFCAENWHPVFTRLSPGA</sequence>
<gene>
    <name evidence="2" type="ORF">mMyoMyo1_010923</name>
</gene>
<evidence type="ECO:0000313" key="3">
    <source>
        <dbReference type="Proteomes" id="UP000527355"/>
    </source>
</evidence>
<evidence type="ECO:0000256" key="1">
    <source>
        <dbReference type="SAM" id="MobiDB-lite"/>
    </source>
</evidence>
<feature type="region of interest" description="Disordered" evidence="1">
    <location>
        <begin position="53"/>
        <end position="116"/>
    </location>
</feature>
<proteinExistence type="predicted"/>
<dbReference type="Proteomes" id="UP000527355">
    <property type="component" value="Unassembled WGS sequence"/>
</dbReference>
<accession>A0A7J7R3X7</accession>